<dbReference type="Proteomes" id="UP000729402">
    <property type="component" value="Unassembled WGS sequence"/>
</dbReference>
<dbReference type="CDD" id="cd01814">
    <property type="entry name" value="Ubl_MUBs_plant"/>
    <property type="match status" value="1"/>
</dbReference>
<dbReference type="EMBL" id="JAAALK010000283">
    <property type="protein sequence ID" value="KAG8072412.1"/>
    <property type="molecule type" value="Genomic_DNA"/>
</dbReference>
<evidence type="ECO:0000256" key="1">
    <source>
        <dbReference type="SAM" id="MobiDB-lite"/>
    </source>
</evidence>
<keyword evidence="4" id="KW-1185">Reference proteome</keyword>
<dbReference type="Pfam" id="PF13881">
    <property type="entry name" value="Rad60-SLD_2"/>
    <property type="match status" value="1"/>
</dbReference>
<dbReference type="OrthoDB" id="1043111at2759"/>
<comment type="caution">
    <text evidence="3">The sequence shown here is derived from an EMBL/GenBank/DDBJ whole genome shotgun (WGS) entry which is preliminary data.</text>
</comment>
<dbReference type="PANTHER" id="PTHR13169">
    <property type="entry name" value="UBIQUITIN-LIKE PROTEIN 3 HCG-1 PROTEIN"/>
    <property type="match status" value="1"/>
</dbReference>
<protein>
    <recommendedName>
        <fullName evidence="2">Ubiquitin-like domain-containing protein</fullName>
    </recommendedName>
</protein>
<evidence type="ECO:0000313" key="3">
    <source>
        <dbReference type="EMBL" id="KAG8072412.1"/>
    </source>
</evidence>
<proteinExistence type="predicted"/>
<gene>
    <name evidence="3" type="ORF">GUJ93_ZPchr0006g41395</name>
</gene>
<evidence type="ECO:0000313" key="4">
    <source>
        <dbReference type="Proteomes" id="UP000729402"/>
    </source>
</evidence>
<evidence type="ECO:0000259" key="2">
    <source>
        <dbReference type="PROSITE" id="PS50053"/>
    </source>
</evidence>
<dbReference type="InterPro" id="IPR000626">
    <property type="entry name" value="Ubiquitin-like_dom"/>
</dbReference>
<dbReference type="PANTHER" id="PTHR13169:SF0">
    <property type="entry name" value="UBIQUITIN-LIKE PROTEIN 3"/>
    <property type="match status" value="1"/>
</dbReference>
<organism evidence="3 4">
    <name type="scientific">Zizania palustris</name>
    <name type="common">Northern wild rice</name>
    <dbReference type="NCBI Taxonomy" id="103762"/>
    <lineage>
        <taxon>Eukaryota</taxon>
        <taxon>Viridiplantae</taxon>
        <taxon>Streptophyta</taxon>
        <taxon>Embryophyta</taxon>
        <taxon>Tracheophyta</taxon>
        <taxon>Spermatophyta</taxon>
        <taxon>Magnoliopsida</taxon>
        <taxon>Liliopsida</taxon>
        <taxon>Poales</taxon>
        <taxon>Poaceae</taxon>
        <taxon>BOP clade</taxon>
        <taxon>Oryzoideae</taxon>
        <taxon>Oryzeae</taxon>
        <taxon>Zizaniinae</taxon>
        <taxon>Zizania</taxon>
    </lineage>
</organism>
<dbReference type="PROSITE" id="PS50053">
    <property type="entry name" value="UBIQUITIN_2"/>
    <property type="match status" value="1"/>
</dbReference>
<reference evidence="3" key="1">
    <citation type="journal article" date="2021" name="bioRxiv">
        <title>Whole Genome Assembly and Annotation of Northern Wild Rice, Zizania palustris L., Supports a Whole Genome Duplication in the Zizania Genus.</title>
        <authorList>
            <person name="Haas M."/>
            <person name="Kono T."/>
            <person name="Macchietto M."/>
            <person name="Millas R."/>
            <person name="McGilp L."/>
            <person name="Shao M."/>
            <person name="Duquette J."/>
            <person name="Hirsch C.N."/>
            <person name="Kimball J."/>
        </authorList>
    </citation>
    <scope>NUCLEOTIDE SEQUENCE</scope>
    <source>
        <tissue evidence="3">Fresh leaf tissue</tissue>
    </source>
</reference>
<sequence>MAGGKEPIEVKFRLFDGTDIGPSKYDPSTTVSALKEFIISRWPQDKEITPKTVNDLKLINAGRILENNRTLAESRVPVGEVPGGVITMHVVVRPPQADKNSEKQLANSPKQNGCGCTILLARRPAPPLTASPIPATPRTRRRRAVAGERPPVKPQAYEVTVARSPGATGLVAWGLGLVPPSVSEGSLRFAFDFTPLDS</sequence>
<dbReference type="AlphaFoldDB" id="A0A8J5SVL6"/>
<feature type="domain" description="Ubiquitin-like" evidence="2">
    <location>
        <begin position="8"/>
        <end position="76"/>
    </location>
</feature>
<name>A0A8J5SVL6_ZIZPA</name>
<dbReference type="InterPro" id="IPR039540">
    <property type="entry name" value="UBL3-like_ubiquitin_dom"/>
</dbReference>
<dbReference type="InterPro" id="IPR040015">
    <property type="entry name" value="UBL3-like"/>
</dbReference>
<feature type="region of interest" description="Disordered" evidence="1">
    <location>
        <begin position="127"/>
        <end position="150"/>
    </location>
</feature>
<reference evidence="3" key="2">
    <citation type="submission" date="2021-02" db="EMBL/GenBank/DDBJ databases">
        <authorList>
            <person name="Kimball J.A."/>
            <person name="Haas M.W."/>
            <person name="Macchietto M."/>
            <person name="Kono T."/>
            <person name="Duquette J."/>
            <person name="Shao M."/>
        </authorList>
    </citation>
    <scope>NUCLEOTIDE SEQUENCE</scope>
    <source>
        <tissue evidence="3">Fresh leaf tissue</tissue>
    </source>
</reference>
<accession>A0A8J5SVL6</accession>